<dbReference type="InterPro" id="IPR007274">
    <property type="entry name" value="Cop_transporter"/>
</dbReference>
<feature type="chain" id="PRO_5013120140" description="Copper transporter" evidence="6">
    <location>
        <begin position="21"/>
        <end position="626"/>
    </location>
</feature>
<comment type="caution">
    <text evidence="7">The sequence shown here is derived from an EMBL/GenBank/DDBJ whole genome shotgun (WGS) entry which is preliminary data.</text>
</comment>
<dbReference type="PANTHER" id="PTHR40855">
    <property type="entry name" value="DIOX_N DOMAIN-CONTAINING PROTEIN"/>
    <property type="match status" value="1"/>
</dbReference>
<dbReference type="Proteomes" id="UP000198406">
    <property type="component" value="Unassembled WGS sequence"/>
</dbReference>
<keyword evidence="4 5" id="KW-0472">Membrane</keyword>
<gene>
    <name evidence="7" type="ORF">FisN_3Hh544</name>
</gene>
<keyword evidence="2 5" id="KW-0812">Transmembrane</keyword>
<name>A0A1Z5K306_FISSO</name>
<evidence type="ECO:0000256" key="3">
    <source>
        <dbReference type="ARBA" id="ARBA00022989"/>
    </source>
</evidence>
<dbReference type="EMBL" id="BDSP01000150">
    <property type="protein sequence ID" value="GAX20605.1"/>
    <property type="molecule type" value="Genomic_DNA"/>
</dbReference>
<comment type="subcellular location">
    <subcellularLocation>
        <location evidence="1">Membrane</location>
    </subcellularLocation>
</comment>
<feature type="transmembrane region" description="Helical" evidence="5">
    <location>
        <begin position="531"/>
        <end position="550"/>
    </location>
</feature>
<dbReference type="OrthoDB" id="161814at2759"/>
<evidence type="ECO:0000313" key="8">
    <source>
        <dbReference type="Proteomes" id="UP000198406"/>
    </source>
</evidence>
<accession>A0A1Z5K306</accession>
<feature type="transmembrane region" description="Helical" evidence="5">
    <location>
        <begin position="556"/>
        <end position="573"/>
    </location>
</feature>
<keyword evidence="3 5" id="KW-1133">Transmembrane helix</keyword>
<dbReference type="Pfam" id="PF04145">
    <property type="entry name" value="Ctr"/>
    <property type="match status" value="1"/>
</dbReference>
<evidence type="ECO:0000256" key="2">
    <source>
        <dbReference type="ARBA" id="ARBA00022692"/>
    </source>
</evidence>
<evidence type="ECO:0000256" key="4">
    <source>
        <dbReference type="ARBA" id="ARBA00023136"/>
    </source>
</evidence>
<reference evidence="7 8" key="1">
    <citation type="journal article" date="2015" name="Plant Cell">
        <title>Oil accumulation by the oleaginous diatom Fistulifera solaris as revealed by the genome and transcriptome.</title>
        <authorList>
            <person name="Tanaka T."/>
            <person name="Maeda Y."/>
            <person name="Veluchamy A."/>
            <person name="Tanaka M."/>
            <person name="Abida H."/>
            <person name="Marechal E."/>
            <person name="Bowler C."/>
            <person name="Muto M."/>
            <person name="Sunaga Y."/>
            <person name="Tanaka M."/>
            <person name="Yoshino T."/>
            <person name="Taniguchi T."/>
            <person name="Fukuda Y."/>
            <person name="Nemoto M."/>
            <person name="Matsumoto M."/>
            <person name="Wong P.S."/>
            <person name="Aburatani S."/>
            <person name="Fujibuchi W."/>
        </authorList>
    </citation>
    <scope>NUCLEOTIDE SEQUENCE [LARGE SCALE GENOMIC DNA]</scope>
    <source>
        <strain evidence="7 8">JPCC DA0580</strain>
    </source>
</reference>
<proteinExistence type="predicted"/>
<dbReference type="PANTHER" id="PTHR40855:SF1">
    <property type="entry name" value="CLAVAMINATE SYNTHASE-LIKE PROTEIN"/>
    <property type="match status" value="1"/>
</dbReference>
<evidence type="ECO:0000256" key="1">
    <source>
        <dbReference type="ARBA" id="ARBA00004370"/>
    </source>
</evidence>
<feature type="signal peptide" evidence="6">
    <location>
        <begin position="1"/>
        <end position="20"/>
    </location>
</feature>
<keyword evidence="8" id="KW-1185">Reference proteome</keyword>
<dbReference type="AlphaFoldDB" id="A0A1Z5K306"/>
<evidence type="ECO:0008006" key="9">
    <source>
        <dbReference type="Google" id="ProtNLM"/>
    </source>
</evidence>
<evidence type="ECO:0000313" key="7">
    <source>
        <dbReference type="EMBL" id="GAX20605.1"/>
    </source>
</evidence>
<dbReference type="GO" id="GO:0005375">
    <property type="term" value="F:copper ion transmembrane transporter activity"/>
    <property type="evidence" value="ECO:0007669"/>
    <property type="project" value="InterPro"/>
</dbReference>
<sequence length="626" mass="67849">MTYQGLVVLWAAAAVSMVSASLAVPSFPLTTLHEDISSIAQALRENGLLAIEMPSEYTATRNYALSGVCSCWNSLAEARSVLGGNTMSGLLQQGARTTVATATVGSTPLPLPTEIAQMCGADVADALDTLRDQVAAASQAFIAAWDQSIPSSRTPLLRTKHGVEYHRIHDIVKASTNLEHFHLYSKTTGDEDDPDLSVHTDAGLFLSFVPALDCTNGEDSSFWVEDVHGTLQPVKFAENAVIIMMGAGAEHWLQSPLKVRATRHAVRMPVGTVRSWYGMMHLVPSTAIIQESPEPRTLADLQQALVHTRSDTTLQMRYQDDVISMGCGSVPVQESVVSNDDSASPRRRLAMVDNASVCNNVTNFYCWMSCLDIPEADQAQQHLENGHGLYCVDPSVMHSTNNDVAQGVEPCIGEDGLFGSAMNEACVGSWQPRVDHLAAVPISLDDSQFSQEEAPYCYGGSVMFHDGFQWKSTTCAILLFPQWVLSTQGQFIAGCFGTVLLGVLVEFILFQRRKVMKRMEQSSRAMRLTMSAIVYGLQLTIGYMVMLVVMIYSAPLFVAVIGGLALGHVLFNAKDAVFATSSPTTVAKAQETLSEEDGTEKASQSRCCSEDTDHAEGITPCCQHTL</sequence>
<protein>
    <recommendedName>
        <fullName evidence="9">Copper transporter</fullName>
    </recommendedName>
</protein>
<evidence type="ECO:0000256" key="6">
    <source>
        <dbReference type="SAM" id="SignalP"/>
    </source>
</evidence>
<dbReference type="InParanoid" id="A0A1Z5K306"/>
<evidence type="ECO:0000256" key="5">
    <source>
        <dbReference type="SAM" id="Phobius"/>
    </source>
</evidence>
<feature type="transmembrane region" description="Helical" evidence="5">
    <location>
        <begin position="491"/>
        <end position="510"/>
    </location>
</feature>
<organism evidence="7 8">
    <name type="scientific">Fistulifera solaris</name>
    <name type="common">Oleaginous diatom</name>
    <dbReference type="NCBI Taxonomy" id="1519565"/>
    <lineage>
        <taxon>Eukaryota</taxon>
        <taxon>Sar</taxon>
        <taxon>Stramenopiles</taxon>
        <taxon>Ochrophyta</taxon>
        <taxon>Bacillariophyta</taxon>
        <taxon>Bacillariophyceae</taxon>
        <taxon>Bacillariophycidae</taxon>
        <taxon>Naviculales</taxon>
        <taxon>Naviculaceae</taxon>
        <taxon>Fistulifera</taxon>
    </lineage>
</organism>
<keyword evidence="6" id="KW-0732">Signal</keyword>
<dbReference type="GO" id="GO:0016020">
    <property type="term" value="C:membrane"/>
    <property type="evidence" value="ECO:0007669"/>
    <property type="project" value="UniProtKB-SubCell"/>
</dbReference>